<keyword evidence="4" id="KW-1185">Reference proteome</keyword>
<keyword evidence="2" id="KW-1133">Transmembrane helix</keyword>
<comment type="caution">
    <text evidence="3">The sequence shown here is derived from an EMBL/GenBank/DDBJ whole genome shotgun (WGS) entry which is preliminary data.</text>
</comment>
<feature type="compositionally biased region" description="Pro residues" evidence="1">
    <location>
        <begin position="65"/>
        <end position="114"/>
    </location>
</feature>
<gene>
    <name evidence="3" type="ORF">MCHLDSM_05449</name>
</gene>
<keyword evidence="2" id="KW-0812">Transmembrane</keyword>
<reference evidence="3 4" key="1">
    <citation type="journal article" date="2015" name="Genome Biol. Evol.">
        <title>Characterization of Three Mycobacterium spp. with Potential Use in Bioremediation by Genome Sequencing and Comparative Genomics.</title>
        <authorList>
            <person name="Das S."/>
            <person name="Pettersson B.M."/>
            <person name="Behra P.R."/>
            <person name="Ramesh M."/>
            <person name="Dasgupta S."/>
            <person name="Bhattacharya A."/>
            <person name="Kirsebom L.A."/>
        </authorList>
    </citation>
    <scope>NUCLEOTIDE SEQUENCE [LARGE SCALE GENOMIC DNA]</scope>
    <source>
        <strain evidence="3 4">DSM 43826</strain>
    </source>
</reference>
<organism evidence="3 4">
    <name type="scientific">Mycolicibacterium chlorophenolicum</name>
    <dbReference type="NCBI Taxonomy" id="37916"/>
    <lineage>
        <taxon>Bacteria</taxon>
        <taxon>Bacillati</taxon>
        <taxon>Actinomycetota</taxon>
        <taxon>Actinomycetes</taxon>
        <taxon>Mycobacteriales</taxon>
        <taxon>Mycobacteriaceae</taxon>
        <taxon>Mycolicibacterium</taxon>
    </lineage>
</organism>
<evidence type="ECO:0000313" key="4">
    <source>
        <dbReference type="Proteomes" id="UP000036513"/>
    </source>
</evidence>
<feature type="region of interest" description="Disordered" evidence="1">
    <location>
        <begin position="50"/>
        <end position="114"/>
    </location>
</feature>
<feature type="transmembrane region" description="Helical" evidence="2">
    <location>
        <begin position="20"/>
        <end position="41"/>
    </location>
</feature>
<dbReference type="AlphaFoldDB" id="A0A0J6VM01"/>
<dbReference type="EMBL" id="JYNL01000064">
    <property type="protein sequence ID" value="KMO70557.1"/>
    <property type="molecule type" value="Genomic_DNA"/>
</dbReference>
<evidence type="ECO:0000313" key="3">
    <source>
        <dbReference type="EMBL" id="KMO70557.1"/>
    </source>
</evidence>
<dbReference type="STRING" id="37916.MCHLDSM_05449"/>
<evidence type="ECO:0000256" key="2">
    <source>
        <dbReference type="SAM" id="Phobius"/>
    </source>
</evidence>
<sequence length="114" mass="12257">MSILQLATDLAVPEHPGRLVGAMVVQVAIVGGLIWLIVWAVRNARAPKPPQNPYPPAYYQQFPPTQAPWPPQPPYPAPPGGTWPPQSPPPYPYPTPGWPQQAPPPGGPPPGQRS</sequence>
<evidence type="ECO:0000256" key="1">
    <source>
        <dbReference type="SAM" id="MobiDB-lite"/>
    </source>
</evidence>
<dbReference type="PATRIC" id="fig|37916.4.peg.5460"/>
<dbReference type="RefSeq" id="WP_053083082.1">
    <property type="nucleotide sequence ID" value="NZ_JYNL01000064.1"/>
</dbReference>
<protein>
    <recommendedName>
        <fullName evidence="5">IgA FC receptor</fullName>
    </recommendedName>
</protein>
<dbReference type="Proteomes" id="UP000036513">
    <property type="component" value="Unassembled WGS sequence"/>
</dbReference>
<evidence type="ECO:0008006" key="5">
    <source>
        <dbReference type="Google" id="ProtNLM"/>
    </source>
</evidence>
<accession>A0A0J6VM01</accession>
<keyword evidence="2" id="KW-0472">Membrane</keyword>
<proteinExistence type="predicted"/>
<name>A0A0J6VM01_9MYCO</name>